<keyword evidence="2" id="KW-1185">Reference proteome</keyword>
<dbReference type="HOGENOM" id="CLU_2675653_0_0_1"/>
<evidence type="ECO:0000313" key="1">
    <source>
        <dbReference type="EMBL" id="PNT11009.1"/>
    </source>
</evidence>
<proteinExistence type="predicted"/>
<evidence type="ECO:0000313" key="2">
    <source>
        <dbReference type="Proteomes" id="UP000006729"/>
    </source>
</evidence>
<dbReference type="Proteomes" id="UP000006729">
    <property type="component" value="Chromosome 12"/>
</dbReference>
<accession>U5G030</accession>
<name>U5G030_POPTR</name>
<protein>
    <submittedName>
        <fullName evidence="1">Uncharacterized protein</fullName>
    </submittedName>
</protein>
<gene>
    <name evidence="1" type="ORF">POPTR_012G138700</name>
</gene>
<dbReference type="AlphaFoldDB" id="U5G030"/>
<reference evidence="1 2" key="1">
    <citation type="journal article" date="2006" name="Science">
        <title>The genome of black cottonwood, Populus trichocarpa (Torr. &amp; Gray).</title>
        <authorList>
            <person name="Tuskan G.A."/>
            <person name="Difazio S."/>
            <person name="Jansson S."/>
            <person name="Bohlmann J."/>
            <person name="Grigoriev I."/>
            <person name="Hellsten U."/>
            <person name="Putnam N."/>
            <person name="Ralph S."/>
            <person name="Rombauts S."/>
            <person name="Salamov A."/>
            <person name="Schein J."/>
            <person name="Sterck L."/>
            <person name="Aerts A."/>
            <person name="Bhalerao R.R."/>
            <person name="Bhalerao R.P."/>
            <person name="Blaudez D."/>
            <person name="Boerjan W."/>
            <person name="Brun A."/>
            <person name="Brunner A."/>
            <person name="Busov V."/>
            <person name="Campbell M."/>
            <person name="Carlson J."/>
            <person name="Chalot M."/>
            <person name="Chapman J."/>
            <person name="Chen G.L."/>
            <person name="Cooper D."/>
            <person name="Coutinho P.M."/>
            <person name="Couturier J."/>
            <person name="Covert S."/>
            <person name="Cronk Q."/>
            <person name="Cunningham R."/>
            <person name="Davis J."/>
            <person name="Degroeve S."/>
            <person name="Dejardin A."/>
            <person name="Depamphilis C."/>
            <person name="Detter J."/>
            <person name="Dirks B."/>
            <person name="Dubchak I."/>
            <person name="Duplessis S."/>
            <person name="Ehlting J."/>
            <person name="Ellis B."/>
            <person name="Gendler K."/>
            <person name="Goodstein D."/>
            <person name="Gribskov M."/>
            <person name="Grimwood J."/>
            <person name="Groover A."/>
            <person name="Gunter L."/>
            <person name="Hamberger B."/>
            <person name="Heinze B."/>
            <person name="Helariutta Y."/>
            <person name="Henrissat B."/>
            <person name="Holligan D."/>
            <person name="Holt R."/>
            <person name="Huang W."/>
            <person name="Islam-Faridi N."/>
            <person name="Jones S."/>
            <person name="Jones-Rhoades M."/>
            <person name="Jorgensen R."/>
            <person name="Joshi C."/>
            <person name="Kangasjarvi J."/>
            <person name="Karlsson J."/>
            <person name="Kelleher C."/>
            <person name="Kirkpatrick R."/>
            <person name="Kirst M."/>
            <person name="Kohler A."/>
            <person name="Kalluri U."/>
            <person name="Larimer F."/>
            <person name="Leebens-Mack J."/>
            <person name="Leple J.C."/>
            <person name="Locascio P."/>
            <person name="Lou Y."/>
            <person name="Lucas S."/>
            <person name="Martin F."/>
            <person name="Montanini B."/>
            <person name="Napoli C."/>
            <person name="Nelson D.R."/>
            <person name="Nelson C."/>
            <person name="Nieminen K."/>
            <person name="Nilsson O."/>
            <person name="Pereda V."/>
            <person name="Peter G."/>
            <person name="Philippe R."/>
            <person name="Pilate G."/>
            <person name="Poliakov A."/>
            <person name="Razumovskaya J."/>
            <person name="Richardson P."/>
            <person name="Rinaldi C."/>
            <person name="Ritland K."/>
            <person name="Rouze P."/>
            <person name="Ryaboy D."/>
            <person name="Schmutz J."/>
            <person name="Schrader J."/>
            <person name="Segerman B."/>
            <person name="Shin H."/>
            <person name="Siddiqui A."/>
            <person name="Sterky F."/>
            <person name="Terry A."/>
            <person name="Tsai C.J."/>
            <person name="Uberbacher E."/>
            <person name="Unneberg P."/>
            <person name="Vahala J."/>
            <person name="Wall K."/>
            <person name="Wessler S."/>
            <person name="Yang G."/>
            <person name="Yin T."/>
            <person name="Douglas C."/>
            <person name="Marra M."/>
            <person name="Sandberg G."/>
            <person name="Van de Peer Y."/>
            <person name="Rokhsar D."/>
        </authorList>
    </citation>
    <scope>NUCLEOTIDE SEQUENCE [LARGE SCALE GENOMIC DNA]</scope>
    <source>
        <strain evidence="2">cv. Nisqually</strain>
    </source>
</reference>
<sequence length="75" mass="8558">MIDGVLNLVSVKQTSEENWMKKQTDPFSTCNCTRERSSILSSHFMQKCRRTGLLQILSQNPILMGLKQEDGMPVQ</sequence>
<organism evidence="1 2">
    <name type="scientific">Populus trichocarpa</name>
    <name type="common">Western balsam poplar</name>
    <name type="synonym">Populus balsamifera subsp. trichocarpa</name>
    <dbReference type="NCBI Taxonomy" id="3694"/>
    <lineage>
        <taxon>Eukaryota</taxon>
        <taxon>Viridiplantae</taxon>
        <taxon>Streptophyta</taxon>
        <taxon>Embryophyta</taxon>
        <taxon>Tracheophyta</taxon>
        <taxon>Spermatophyta</taxon>
        <taxon>Magnoliopsida</taxon>
        <taxon>eudicotyledons</taxon>
        <taxon>Gunneridae</taxon>
        <taxon>Pentapetalae</taxon>
        <taxon>rosids</taxon>
        <taxon>fabids</taxon>
        <taxon>Malpighiales</taxon>
        <taxon>Salicaceae</taxon>
        <taxon>Saliceae</taxon>
        <taxon>Populus</taxon>
    </lineage>
</organism>
<dbReference type="EMBL" id="CM009301">
    <property type="protein sequence ID" value="PNT11009.1"/>
    <property type="molecule type" value="Genomic_DNA"/>
</dbReference>
<dbReference type="InParanoid" id="U5G030"/>